<evidence type="ECO:0008006" key="5">
    <source>
        <dbReference type="Google" id="ProtNLM"/>
    </source>
</evidence>
<feature type="chain" id="PRO_5024452675" description="Fibronectin type-III domain-containing protein" evidence="2">
    <location>
        <begin position="20"/>
        <end position="339"/>
    </location>
</feature>
<feature type="region of interest" description="Disordered" evidence="1">
    <location>
        <begin position="29"/>
        <end position="49"/>
    </location>
</feature>
<feature type="signal peptide" evidence="2">
    <location>
        <begin position="1"/>
        <end position="19"/>
    </location>
</feature>
<accession>A0A5M8P3N8</accession>
<dbReference type="AlphaFoldDB" id="A0A5M8P3N8"/>
<gene>
    <name evidence="3" type="ORF">EZS26_000698</name>
</gene>
<evidence type="ECO:0000313" key="4">
    <source>
        <dbReference type="Proteomes" id="UP000324575"/>
    </source>
</evidence>
<protein>
    <recommendedName>
        <fullName evidence="5">Fibronectin type-III domain-containing protein</fullName>
    </recommendedName>
</protein>
<sequence length="339" mass="36703">MKRIVGKFNFILFALVAWSMTMVSCGGSEDLPDSGGKTEEKPITLSTPSGLSYERRTEGFLLFWNSVDKAESYEVSFVGIKDTVSTRSWCTITDVLEDSTKYTWKVRAVKGDVYSDWAISSLTTPPAPPAPPVPVSMKYVGVWETDSTKIDVDMAGIPLPVADFLPDTSQANGLEIVVVKNDGVENGVLLSVPELNDYIPVGSEGFSEIPMTYDLNLQTIRGSVEVNKDIEQVLDPPLLLEELDGYDDIIKNLPSVPGLDIPALLAGTEINSVTIHINTVSIEGKLENEAADKATFIIIAEGTVQVATNNPVVDNLLPLLGNGFTVTLEVFSTKVTSPK</sequence>
<comment type="caution">
    <text evidence="3">The sequence shown here is derived from an EMBL/GenBank/DDBJ whole genome shotgun (WGS) entry which is preliminary data.</text>
</comment>
<organism evidence="3 4">
    <name type="scientific">Candidatus Ordinivivax streblomastigis</name>
    <dbReference type="NCBI Taxonomy" id="2540710"/>
    <lineage>
        <taxon>Bacteria</taxon>
        <taxon>Pseudomonadati</taxon>
        <taxon>Bacteroidota</taxon>
        <taxon>Bacteroidia</taxon>
        <taxon>Bacteroidales</taxon>
        <taxon>Candidatus Ordinivivax</taxon>
    </lineage>
</organism>
<dbReference type="InterPro" id="IPR036116">
    <property type="entry name" value="FN3_sf"/>
</dbReference>
<dbReference type="Proteomes" id="UP000324575">
    <property type="component" value="Unassembled WGS sequence"/>
</dbReference>
<evidence type="ECO:0000256" key="1">
    <source>
        <dbReference type="SAM" id="MobiDB-lite"/>
    </source>
</evidence>
<dbReference type="EMBL" id="SNRX01000003">
    <property type="protein sequence ID" value="KAA6303095.1"/>
    <property type="molecule type" value="Genomic_DNA"/>
</dbReference>
<dbReference type="SUPFAM" id="SSF49265">
    <property type="entry name" value="Fibronectin type III"/>
    <property type="match status" value="1"/>
</dbReference>
<name>A0A5M8P3N8_9BACT</name>
<keyword evidence="2" id="KW-0732">Signal</keyword>
<dbReference type="PROSITE" id="PS51257">
    <property type="entry name" value="PROKAR_LIPOPROTEIN"/>
    <property type="match status" value="1"/>
</dbReference>
<evidence type="ECO:0000256" key="2">
    <source>
        <dbReference type="SAM" id="SignalP"/>
    </source>
</evidence>
<reference evidence="3 4" key="1">
    <citation type="submission" date="2019-03" db="EMBL/GenBank/DDBJ databases">
        <title>Single cell metagenomics reveals metabolic interactions within the superorganism composed of flagellate Streblomastix strix and complex community of Bacteroidetes bacteria on its surface.</title>
        <authorList>
            <person name="Treitli S.C."/>
            <person name="Kolisko M."/>
            <person name="Husnik F."/>
            <person name="Keeling P."/>
            <person name="Hampl V."/>
        </authorList>
    </citation>
    <scope>NUCLEOTIDE SEQUENCE [LARGE SCALE GENOMIC DNA]</scope>
    <source>
        <strain evidence="3">St1</strain>
    </source>
</reference>
<evidence type="ECO:0000313" key="3">
    <source>
        <dbReference type="EMBL" id="KAA6303095.1"/>
    </source>
</evidence>
<proteinExistence type="predicted"/>